<protein>
    <submittedName>
        <fullName evidence="1">Uncharacterized protein</fullName>
    </submittedName>
</protein>
<organism evidence="1 2">
    <name type="scientific">Oidiodendron maius (strain Zn)</name>
    <dbReference type="NCBI Taxonomy" id="913774"/>
    <lineage>
        <taxon>Eukaryota</taxon>
        <taxon>Fungi</taxon>
        <taxon>Dikarya</taxon>
        <taxon>Ascomycota</taxon>
        <taxon>Pezizomycotina</taxon>
        <taxon>Leotiomycetes</taxon>
        <taxon>Leotiomycetes incertae sedis</taxon>
        <taxon>Myxotrichaceae</taxon>
        <taxon>Oidiodendron</taxon>
    </lineage>
</organism>
<dbReference type="InParanoid" id="A0A0C3HUB2"/>
<dbReference type="AlphaFoldDB" id="A0A0C3HUB2"/>
<sequence>MGQMSYRMADRSRPVISCHAHLRIRTSCLMAIRTSVFERTALTHHLITTHRLLNLRYFFIVSIKTGRRKHFLRPGREMRGDAGTR</sequence>
<evidence type="ECO:0000313" key="2">
    <source>
        <dbReference type="Proteomes" id="UP000054321"/>
    </source>
</evidence>
<gene>
    <name evidence="1" type="ORF">OIDMADRAFT_17023</name>
</gene>
<proteinExistence type="predicted"/>
<keyword evidence="2" id="KW-1185">Reference proteome</keyword>
<name>A0A0C3HUB2_OIDMZ</name>
<reference evidence="2" key="2">
    <citation type="submission" date="2015-01" db="EMBL/GenBank/DDBJ databases">
        <title>Evolutionary Origins and Diversification of the Mycorrhizal Mutualists.</title>
        <authorList>
            <consortium name="DOE Joint Genome Institute"/>
            <consortium name="Mycorrhizal Genomics Consortium"/>
            <person name="Kohler A."/>
            <person name="Kuo A."/>
            <person name="Nagy L.G."/>
            <person name="Floudas D."/>
            <person name="Copeland A."/>
            <person name="Barry K.W."/>
            <person name="Cichocki N."/>
            <person name="Veneault-Fourrey C."/>
            <person name="LaButti K."/>
            <person name="Lindquist E.A."/>
            <person name="Lipzen A."/>
            <person name="Lundell T."/>
            <person name="Morin E."/>
            <person name="Murat C."/>
            <person name="Riley R."/>
            <person name="Ohm R."/>
            <person name="Sun H."/>
            <person name="Tunlid A."/>
            <person name="Henrissat B."/>
            <person name="Grigoriev I.V."/>
            <person name="Hibbett D.S."/>
            <person name="Martin F."/>
        </authorList>
    </citation>
    <scope>NUCLEOTIDE SEQUENCE [LARGE SCALE GENOMIC DNA]</scope>
    <source>
        <strain evidence="2">Zn</strain>
    </source>
</reference>
<dbReference type="Proteomes" id="UP000054321">
    <property type="component" value="Unassembled WGS sequence"/>
</dbReference>
<reference evidence="1 2" key="1">
    <citation type="submission" date="2014-04" db="EMBL/GenBank/DDBJ databases">
        <authorList>
            <consortium name="DOE Joint Genome Institute"/>
            <person name="Kuo A."/>
            <person name="Martino E."/>
            <person name="Perotto S."/>
            <person name="Kohler A."/>
            <person name="Nagy L.G."/>
            <person name="Floudas D."/>
            <person name="Copeland A."/>
            <person name="Barry K.W."/>
            <person name="Cichocki N."/>
            <person name="Veneault-Fourrey C."/>
            <person name="LaButti K."/>
            <person name="Lindquist E.A."/>
            <person name="Lipzen A."/>
            <person name="Lundell T."/>
            <person name="Morin E."/>
            <person name="Murat C."/>
            <person name="Sun H."/>
            <person name="Tunlid A."/>
            <person name="Henrissat B."/>
            <person name="Grigoriev I.V."/>
            <person name="Hibbett D.S."/>
            <person name="Martin F."/>
            <person name="Nordberg H.P."/>
            <person name="Cantor M.N."/>
            <person name="Hua S.X."/>
        </authorList>
    </citation>
    <scope>NUCLEOTIDE SEQUENCE [LARGE SCALE GENOMIC DNA]</scope>
    <source>
        <strain evidence="1 2">Zn</strain>
    </source>
</reference>
<evidence type="ECO:0000313" key="1">
    <source>
        <dbReference type="EMBL" id="KIN05837.1"/>
    </source>
</evidence>
<dbReference type="HOGENOM" id="CLU_2513215_0_0_1"/>
<accession>A0A0C3HUB2</accession>
<dbReference type="EMBL" id="KN832871">
    <property type="protein sequence ID" value="KIN05837.1"/>
    <property type="molecule type" value="Genomic_DNA"/>
</dbReference>